<feature type="compositionally biased region" description="Basic and acidic residues" evidence="2">
    <location>
        <begin position="644"/>
        <end position="663"/>
    </location>
</feature>
<reference evidence="4" key="1">
    <citation type="journal article" date="2019" name="Sci. Rep.">
        <title>Draft genome of Tanacetum cinerariifolium, the natural source of mosquito coil.</title>
        <authorList>
            <person name="Yamashiro T."/>
            <person name="Shiraishi A."/>
            <person name="Satake H."/>
            <person name="Nakayama K."/>
        </authorList>
    </citation>
    <scope>NUCLEOTIDE SEQUENCE</scope>
</reference>
<feature type="compositionally biased region" description="Low complexity" evidence="2">
    <location>
        <begin position="1073"/>
        <end position="1086"/>
    </location>
</feature>
<feature type="region of interest" description="Disordered" evidence="2">
    <location>
        <begin position="224"/>
        <end position="244"/>
    </location>
</feature>
<evidence type="ECO:0000256" key="1">
    <source>
        <dbReference type="SAM" id="Coils"/>
    </source>
</evidence>
<evidence type="ECO:0000313" key="4">
    <source>
        <dbReference type="EMBL" id="GEU56123.1"/>
    </source>
</evidence>
<dbReference type="PANTHER" id="PTHR11439">
    <property type="entry name" value="GAG-POL-RELATED RETROTRANSPOSON"/>
    <property type="match status" value="1"/>
</dbReference>
<dbReference type="EMBL" id="BKCJ010003610">
    <property type="protein sequence ID" value="GEU56123.1"/>
    <property type="molecule type" value="Genomic_DNA"/>
</dbReference>
<feature type="compositionally biased region" description="Basic and acidic residues" evidence="2">
    <location>
        <begin position="1366"/>
        <end position="1376"/>
    </location>
</feature>
<evidence type="ECO:0000259" key="3">
    <source>
        <dbReference type="Pfam" id="PF07727"/>
    </source>
</evidence>
<feature type="region of interest" description="Disordered" evidence="2">
    <location>
        <begin position="1061"/>
        <end position="1127"/>
    </location>
</feature>
<sequence>MESLSPQVVAAAKLPILNPNEFDLVVDGVVQSIAPTTAEQRLAKKNELKSKGTLLMALPDKHQLKFNIHKDAKSLRRLLRREVKSSSSTSPTTKNIAFVSSQNTDSTNESISVVTSVFTASTNILVFVLPNVVNLSDAVIYSFFASQSNSPQLDNDDLKQTDADDPEDMDLKWQMAMLTMRARRFLQRTRRNLGANGTTSIWFDMSKVEYYNCYRRGQFAREYRSPRDTRNKDTQRRNVQVENSTSNALVSQCDGVGSYDWSFQEDEEPTNYSLMAFTSSSSSNSDNEVASCSKACSKAYATLPSHYDNLTNDLRKSHIDVISYETCLESVKARLVVYQQNKNVFEEDIKLLKLDVMLRDNALGELRKKFEKAEQKRDDIVFDCDELISSELDVGMPTSPVHDSETVPTVLNVEPSPTKPNKDLSQSNRPSAPNIEDSVSDSEDESAGEPMPTQKAPSFVQPSERVKTPRPSVNPVEHPTPTINLRKDISKSREINGGYVAFGRNPKAGKITGKGIIRIGKLDFDDVYFVKELKFNLCSVSQMCDKKNSVHFIDTECVVLSSDFKLPDENHQGLNFLENQPNVAGSGPIWLFDIDTLTQSMNYQPVVAQNQPNSSVDPQNIDVDDVFADKENESEVYVSPSSSDKPKKHDDKAKREAKGKSHVDVSTGVRDLSDEFKEFFVNSTNRVNAASTPVIAVGPNSTNSTNSFNDANMPALEDITYSDDEEDVGVEADFSNLETHIPVSPILTTRVHKDHPVTQIIGDLSLATQTRSMERMVKEQGFEDLDYPDKVYKVVKALYGLHQAPKAWYETLANYLLKNGFQRGKIDQTLFIKKQKGDILLVQMSSMGELTFFLGLQVKQKPDGIFINQDKYVAEILRKFGLTKGKSASTPIDTKKPLLKDPDVKRIFRYLKGKPHLGLWYPKDSPFNLVAYFDSDYAGASLDRKSITGGCQFLGCRLISWQCKKQTVVSTSSTEAEYVAVRSNDVVRLQSLIDRKKVVIIEDSIRQAFRLDDADGVDCLPNEEIFAELARMGYVKPIGKGFSGVDTPLFNGMLVPQQAQDVEDAAEDEADVNEVSAEPTLPSPTLATPPPPQQEHITPPPSPTQEHIPSPPQALTAQPSFPQQQQPLQAAKISITLLNTLLETSATLTKQVANLEQNKIAQAIEITKLKQRVKRVESSADTIMDDQEDASKQEEKIVELDADEDITLEKVDAEVATDADVQGRLEESQAKVYHLDLKHAEKVLTIKDTDEAEPVEVEEVIEVVTSAKLMTEVVTTAATTITVVQVPKASALRRRRSVIIQDLEEDATASARKNMMVYLKNMVGFKIDFFRGMTYTHIRPIFEKNYNFNQAFLERVEEEVTCQEEEGCKRKDDNLKQRAANKQKINEETEELKTHP</sequence>
<dbReference type="InterPro" id="IPR013103">
    <property type="entry name" value="RVT_2"/>
</dbReference>
<feature type="compositionally biased region" description="Basic and acidic residues" evidence="2">
    <location>
        <begin position="224"/>
        <end position="236"/>
    </location>
</feature>
<feature type="compositionally biased region" description="Basic and acidic residues" evidence="2">
    <location>
        <begin position="1384"/>
        <end position="1396"/>
    </location>
</feature>
<keyword evidence="1" id="KW-0175">Coiled coil</keyword>
<feature type="compositionally biased region" description="Acidic residues" evidence="2">
    <location>
        <begin position="438"/>
        <end position="447"/>
    </location>
</feature>
<protein>
    <recommendedName>
        <fullName evidence="3">Reverse transcriptase Ty1/copia-type domain-containing protein</fullName>
    </recommendedName>
</protein>
<feature type="domain" description="Reverse transcriptase Ty1/copia-type" evidence="3">
    <location>
        <begin position="776"/>
        <end position="842"/>
    </location>
</feature>
<feature type="compositionally biased region" description="Acidic residues" evidence="2">
    <location>
        <begin position="1061"/>
        <end position="1072"/>
    </location>
</feature>
<dbReference type="Pfam" id="PF07727">
    <property type="entry name" value="RVT_2"/>
    <property type="match status" value="1"/>
</dbReference>
<feature type="compositionally biased region" description="Pro residues" evidence="2">
    <location>
        <begin position="1087"/>
        <end position="1103"/>
    </location>
</feature>
<gene>
    <name evidence="4" type="ORF">Tci_028101</name>
</gene>
<feature type="region of interest" description="Disordered" evidence="2">
    <location>
        <begin position="632"/>
        <end position="666"/>
    </location>
</feature>
<evidence type="ECO:0000256" key="2">
    <source>
        <dbReference type="SAM" id="MobiDB-lite"/>
    </source>
</evidence>
<comment type="caution">
    <text evidence="4">The sequence shown here is derived from an EMBL/GenBank/DDBJ whole genome shotgun (WGS) entry which is preliminary data.</text>
</comment>
<feature type="region of interest" description="Disordered" evidence="2">
    <location>
        <begin position="393"/>
        <end position="483"/>
    </location>
</feature>
<proteinExistence type="predicted"/>
<feature type="region of interest" description="Disordered" evidence="2">
    <location>
        <begin position="1364"/>
        <end position="1396"/>
    </location>
</feature>
<accession>A0A6L2L2N4</accession>
<feature type="coiled-coil region" evidence="1">
    <location>
        <begin position="1138"/>
        <end position="1172"/>
    </location>
</feature>
<name>A0A6L2L2N4_TANCI</name>
<organism evidence="4">
    <name type="scientific">Tanacetum cinerariifolium</name>
    <name type="common">Dalmatian daisy</name>
    <name type="synonym">Chrysanthemum cinerariifolium</name>
    <dbReference type="NCBI Taxonomy" id="118510"/>
    <lineage>
        <taxon>Eukaryota</taxon>
        <taxon>Viridiplantae</taxon>
        <taxon>Streptophyta</taxon>
        <taxon>Embryophyta</taxon>
        <taxon>Tracheophyta</taxon>
        <taxon>Spermatophyta</taxon>
        <taxon>Magnoliopsida</taxon>
        <taxon>eudicotyledons</taxon>
        <taxon>Gunneridae</taxon>
        <taxon>Pentapetalae</taxon>
        <taxon>asterids</taxon>
        <taxon>campanulids</taxon>
        <taxon>Asterales</taxon>
        <taxon>Asteraceae</taxon>
        <taxon>Asteroideae</taxon>
        <taxon>Anthemideae</taxon>
        <taxon>Anthemidinae</taxon>
        <taxon>Tanacetum</taxon>
    </lineage>
</organism>
<dbReference type="CDD" id="cd09272">
    <property type="entry name" value="RNase_HI_RT_Ty1"/>
    <property type="match status" value="1"/>
</dbReference>
<dbReference type="PANTHER" id="PTHR11439:SF495">
    <property type="entry name" value="REVERSE TRANSCRIPTASE, RNA-DEPENDENT DNA POLYMERASE-RELATED"/>
    <property type="match status" value="1"/>
</dbReference>
<feature type="compositionally biased region" description="Low complexity" evidence="2">
    <location>
        <begin position="1117"/>
        <end position="1127"/>
    </location>
</feature>